<dbReference type="KEGG" id="cgk:CGERO_03885"/>
<feature type="domain" description="Helix-turn-helix" evidence="1">
    <location>
        <begin position="13"/>
        <end position="56"/>
    </location>
</feature>
<dbReference type="NCBIfam" id="TIGR01764">
    <property type="entry name" value="excise"/>
    <property type="match status" value="1"/>
</dbReference>
<evidence type="ECO:0000313" key="3">
    <source>
        <dbReference type="Proteomes" id="UP000271587"/>
    </source>
</evidence>
<sequence length="66" mass="7267">MTENLPPMAPLLEAASLMNMARSTAYRLAREGKLPFPVKRVGGRYYVPRAQMLQSLELTSGAVDAE</sequence>
<keyword evidence="3" id="KW-1185">Reference proteome</keyword>
<protein>
    <submittedName>
        <fullName evidence="2">Helix-turn-helix domain protein</fullName>
    </submittedName>
</protein>
<dbReference type="Pfam" id="PF12728">
    <property type="entry name" value="HTH_17"/>
    <property type="match status" value="1"/>
</dbReference>
<dbReference type="AlphaFoldDB" id="A0A3G6J4X5"/>
<evidence type="ECO:0000259" key="1">
    <source>
        <dbReference type="Pfam" id="PF12728"/>
    </source>
</evidence>
<dbReference type="InterPro" id="IPR041657">
    <property type="entry name" value="HTH_17"/>
</dbReference>
<evidence type="ECO:0000313" key="2">
    <source>
        <dbReference type="EMBL" id="AZA11094.1"/>
    </source>
</evidence>
<name>A0A3G6J4X5_9CORY</name>
<reference evidence="2 3" key="1">
    <citation type="submission" date="2018-11" db="EMBL/GenBank/DDBJ databases">
        <authorList>
            <person name="Kleinhagauer T."/>
            <person name="Glaeser S.P."/>
            <person name="Spergser J."/>
            <person name="Ruckert C."/>
            <person name="Kaempfer P."/>
            <person name="Busse H.-J."/>
        </authorList>
    </citation>
    <scope>NUCLEOTIDE SEQUENCE [LARGE SCALE GENOMIC DNA]</scope>
    <source>
        <strain evidence="2 3">W8</strain>
    </source>
</reference>
<proteinExistence type="predicted"/>
<accession>A0A3G6J4X5</accession>
<dbReference type="EMBL" id="CP033897">
    <property type="protein sequence ID" value="AZA11094.1"/>
    <property type="molecule type" value="Genomic_DNA"/>
</dbReference>
<gene>
    <name evidence="2" type="ORF">CGERO_03885</name>
</gene>
<dbReference type="OrthoDB" id="3541350at2"/>
<dbReference type="RefSeq" id="WP_123933556.1">
    <property type="nucleotide sequence ID" value="NZ_CP033897.1"/>
</dbReference>
<dbReference type="InterPro" id="IPR010093">
    <property type="entry name" value="SinI_DNA-bd"/>
</dbReference>
<dbReference type="Proteomes" id="UP000271587">
    <property type="component" value="Chromosome"/>
</dbReference>
<dbReference type="GO" id="GO:0003677">
    <property type="term" value="F:DNA binding"/>
    <property type="evidence" value="ECO:0007669"/>
    <property type="project" value="InterPro"/>
</dbReference>
<organism evidence="2 3">
    <name type="scientific">Corynebacterium gerontici</name>
    <dbReference type="NCBI Taxonomy" id="2079234"/>
    <lineage>
        <taxon>Bacteria</taxon>
        <taxon>Bacillati</taxon>
        <taxon>Actinomycetota</taxon>
        <taxon>Actinomycetes</taxon>
        <taxon>Mycobacteriales</taxon>
        <taxon>Corynebacteriaceae</taxon>
        <taxon>Corynebacterium</taxon>
    </lineage>
</organism>